<dbReference type="Pfam" id="PF10723">
    <property type="entry name" value="RepB-RCR_reg"/>
    <property type="match status" value="1"/>
</dbReference>
<dbReference type="Proteomes" id="UP000230961">
    <property type="component" value="Plasmid p2_50K"/>
</dbReference>
<evidence type="ECO:0000256" key="4">
    <source>
        <dbReference type="ARBA" id="ARBA00023125"/>
    </source>
</evidence>
<keyword evidence="1" id="KW-0678">Repressor</keyword>
<evidence type="ECO:0000313" key="9">
    <source>
        <dbReference type="Proteomes" id="UP000230961"/>
    </source>
</evidence>
<keyword evidence="4" id="KW-0238">DNA-binding</keyword>
<reference evidence="8 9" key="1">
    <citation type="submission" date="2017-11" db="EMBL/GenBank/DDBJ databases">
        <title>The complete genome sequence and comparative genome analysis of Yersinia enterocolitica strain LC20.</title>
        <authorList>
            <person name="Shi G."/>
            <person name="Su M."/>
            <person name="Liang J."/>
            <person name="Gu W."/>
            <person name="Xiao Y."/>
            <person name="Zhang Z."/>
            <person name="Qiu H."/>
            <person name="Duan R."/>
            <person name="Zhang Z."/>
            <person name="Li Y."/>
            <person name="Zhang X."/>
            <person name="Ling Y."/>
            <person name="Song L."/>
            <person name="Chen M."/>
            <person name="Zhao Y."/>
            <person name="Wu J."/>
            <person name="Jing H."/>
            <person name="Xiao J."/>
            <person name="Wang X."/>
        </authorList>
    </citation>
    <scope>NUCLEOTIDE SEQUENCE [LARGE SCALE GENOMIC DNA]</scope>
    <source>
        <strain evidence="8 9">LC20</strain>
        <plasmid evidence="9">Plasmid2_50k</plasmid>
    </source>
</reference>
<evidence type="ECO:0000256" key="7">
    <source>
        <dbReference type="SAM" id="MobiDB-lite"/>
    </source>
</evidence>
<keyword evidence="5" id="KW-0804">Transcription</keyword>
<dbReference type="InterPro" id="IPR019661">
    <property type="entry name" value="RepA2"/>
</dbReference>
<evidence type="ECO:0000256" key="2">
    <source>
        <dbReference type="ARBA" id="ARBA00022689"/>
    </source>
</evidence>
<name>A0A7U4GJ99_YEREN</name>
<sequence>MIEGVHERKRRPKGPQKSNASYQRDFWERRKLTHSRIVMVVPNEVKEDLELLSSVYGKTKTEVIEQLIKMAKDGCGFKDPL</sequence>
<dbReference type="AlphaFoldDB" id="A0A7U4GJ99"/>
<dbReference type="KEGG" id="yel:LC20_06220"/>
<keyword evidence="2" id="KW-0615">Plasmid copy control</keyword>
<evidence type="ECO:0000256" key="1">
    <source>
        <dbReference type="ARBA" id="ARBA00022491"/>
    </source>
</evidence>
<organism evidence="8 9">
    <name type="scientific">Yersinia enterocolitica LC20</name>
    <dbReference type="NCBI Taxonomy" id="1443113"/>
    <lineage>
        <taxon>Bacteria</taxon>
        <taxon>Pseudomonadati</taxon>
        <taxon>Pseudomonadota</taxon>
        <taxon>Gammaproteobacteria</taxon>
        <taxon>Enterobacterales</taxon>
        <taxon>Yersiniaceae</taxon>
        <taxon>Yersinia</taxon>
    </lineage>
</organism>
<keyword evidence="3" id="KW-0805">Transcription regulation</keyword>
<gene>
    <name evidence="8" type="ORF">LC20_06220</name>
</gene>
<geneLocation type="plasmid" evidence="9">
    <name>Plasmid2_50k</name>
</geneLocation>
<evidence type="ECO:0000256" key="5">
    <source>
        <dbReference type="ARBA" id="ARBA00023163"/>
    </source>
</evidence>
<accession>A0A7U4GJ99</accession>
<evidence type="ECO:0000256" key="6">
    <source>
        <dbReference type="ARBA" id="ARBA00031853"/>
    </source>
</evidence>
<protein>
    <recommendedName>
        <fullName evidence="6">Protein CopB</fullName>
    </recommendedName>
</protein>
<evidence type="ECO:0000256" key="3">
    <source>
        <dbReference type="ARBA" id="ARBA00023015"/>
    </source>
</evidence>
<evidence type="ECO:0000313" key="8">
    <source>
        <dbReference type="EMBL" id="AHM76710.1"/>
    </source>
</evidence>
<feature type="region of interest" description="Disordered" evidence="7">
    <location>
        <begin position="1"/>
        <end position="23"/>
    </location>
</feature>
<keyword evidence="8" id="KW-0614">Plasmid</keyword>
<proteinExistence type="predicted"/>
<dbReference type="GO" id="GO:0003677">
    <property type="term" value="F:DNA binding"/>
    <property type="evidence" value="ECO:0007669"/>
    <property type="project" value="UniProtKB-KW"/>
</dbReference>
<dbReference type="EMBL" id="CP007450">
    <property type="protein sequence ID" value="AHM76710.1"/>
    <property type="molecule type" value="Genomic_DNA"/>
</dbReference>
<dbReference type="GO" id="GO:0006276">
    <property type="term" value="P:plasmid maintenance"/>
    <property type="evidence" value="ECO:0007669"/>
    <property type="project" value="UniProtKB-KW"/>
</dbReference>